<evidence type="ECO:0000256" key="1">
    <source>
        <dbReference type="SAM" id="MobiDB-lite"/>
    </source>
</evidence>
<feature type="region of interest" description="Disordered" evidence="1">
    <location>
        <begin position="576"/>
        <end position="600"/>
    </location>
</feature>
<protein>
    <submittedName>
        <fullName evidence="3">Uncharacterized protein</fullName>
    </submittedName>
</protein>
<accession>A0AAX4IMT5</accession>
<dbReference type="AlphaFoldDB" id="A0AAX4IMT5"/>
<feature type="transmembrane region" description="Helical" evidence="2">
    <location>
        <begin position="77"/>
        <end position="97"/>
    </location>
</feature>
<keyword evidence="2" id="KW-0812">Transmembrane</keyword>
<keyword evidence="2" id="KW-0472">Membrane</keyword>
<proteinExistence type="predicted"/>
<feature type="transmembrane region" description="Helical" evidence="2">
    <location>
        <begin position="140"/>
        <end position="161"/>
    </location>
</feature>
<organism evidence="3 4">
    <name type="scientific">Colletotrichum destructivum</name>
    <dbReference type="NCBI Taxonomy" id="34406"/>
    <lineage>
        <taxon>Eukaryota</taxon>
        <taxon>Fungi</taxon>
        <taxon>Dikarya</taxon>
        <taxon>Ascomycota</taxon>
        <taxon>Pezizomycotina</taxon>
        <taxon>Sordariomycetes</taxon>
        <taxon>Hypocreomycetidae</taxon>
        <taxon>Glomerellales</taxon>
        <taxon>Glomerellaceae</taxon>
        <taxon>Colletotrichum</taxon>
        <taxon>Colletotrichum destructivum species complex</taxon>
    </lineage>
</organism>
<feature type="region of interest" description="Disordered" evidence="1">
    <location>
        <begin position="1"/>
        <end position="26"/>
    </location>
</feature>
<evidence type="ECO:0000313" key="3">
    <source>
        <dbReference type="EMBL" id="WQF84436.1"/>
    </source>
</evidence>
<gene>
    <name evidence="3" type="ORF">CDEST_09450</name>
</gene>
<dbReference type="KEGG" id="cdet:87945953"/>
<dbReference type="Proteomes" id="UP001322277">
    <property type="component" value="Chromosome 6"/>
</dbReference>
<keyword evidence="4" id="KW-1185">Reference proteome</keyword>
<dbReference type="EMBL" id="CP137310">
    <property type="protein sequence ID" value="WQF84436.1"/>
    <property type="molecule type" value="Genomic_DNA"/>
</dbReference>
<reference evidence="4" key="1">
    <citation type="journal article" date="2023" name="bioRxiv">
        <title>Complete genome of the Medicago anthracnose fungus, Colletotrichum destructivum, reveals a mini-chromosome-like region within a core chromosome.</title>
        <authorList>
            <person name="Lapalu N."/>
            <person name="Simon A."/>
            <person name="Lu A."/>
            <person name="Plaumann P.-L."/>
            <person name="Amselem J."/>
            <person name="Pigne S."/>
            <person name="Auger A."/>
            <person name="Koch C."/>
            <person name="Dallery J.-F."/>
            <person name="O'Connell R.J."/>
        </authorList>
    </citation>
    <scope>NUCLEOTIDE SEQUENCE [LARGE SCALE GENOMIC DNA]</scope>
    <source>
        <strain evidence="4">CBS 520.97</strain>
    </source>
</reference>
<name>A0AAX4IMT5_9PEZI</name>
<dbReference type="RefSeq" id="XP_062781660.1">
    <property type="nucleotide sequence ID" value="XM_062925609.1"/>
</dbReference>
<evidence type="ECO:0000256" key="2">
    <source>
        <dbReference type="SAM" id="Phobius"/>
    </source>
</evidence>
<dbReference type="GeneID" id="87945953"/>
<feature type="transmembrane region" description="Helical" evidence="2">
    <location>
        <begin position="34"/>
        <end position="57"/>
    </location>
</feature>
<evidence type="ECO:0000313" key="4">
    <source>
        <dbReference type="Proteomes" id="UP001322277"/>
    </source>
</evidence>
<feature type="compositionally biased region" description="Polar residues" evidence="1">
    <location>
        <begin position="15"/>
        <end position="25"/>
    </location>
</feature>
<sequence>MDSADDENIEMIPITNRTESRPTQAKTRKSKRRVLWQMAAFYFLGTAFMIMHLVFFFSLHRKPVESSFVGQSLQSAIANFLAIAVEICLLSGLGVAYDQLVWRLFRKKALPAVTIDKLIRLATSPWNLPRPGIFLAAPEPWLVAFLCLLVPLAIVFPPGALTVEYREAVQPVTLHDVPTMNISDWGNGTAHDLYHHALFEIPGELVTSTSSRAILQLESVADRVLASGEPVPLRLPCKGTCNYTSIIEGPKFNCRQASLTEMPEYNQRSANGTFEPFSKCRGGDVFLAWDEAETELKIEDSFKVAWFPIRGGSCVPNATMKAMACSTALATYRLTIATFQNGSRDIRASILNETAISTGKPMGTSLHEYFPGEKFVNESKAAQDDLTIQFRILQALAIRQAAVQSLTGKILYKYDLFPGVPALVVNGTRAAGSPYIGIRNKFGLDVNITAESLQSYLQDVLISSISLNWLQPETLWTYSEPIEAFEGAAVYLFSEPWQFYAPYGSCLAVTAIVYLLGYQALRRNGSSAGNSFLQLVSTTSPGGTLRELGRECSSGGSENFSKEFKEVKLRFGMKRMDEGPEATKSDGAVALLGTEAEIEP</sequence>
<keyword evidence="2" id="KW-1133">Transmembrane helix</keyword>